<name>A0ABW4QR81_9BACT</name>
<organism evidence="11 12">
    <name type="scientific">Hymenobacter bucti</name>
    <dbReference type="NCBI Taxonomy" id="1844114"/>
    <lineage>
        <taxon>Bacteria</taxon>
        <taxon>Pseudomonadati</taxon>
        <taxon>Bacteroidota</taxon>
        <taxon>Cytophagia</taxon>
        <taxon>Cytophagales</taxon>
        <taxon>Hymenobacteraceae</taxon>
        <taxon>Hymenobacter</taxon>
    </lineage>
</organism>
<feature type="signal peptide" evidence="9">
    <location>
        <begin position="1"/>
        <end position="19"/>
    </location>
</feature>
<dbReference type="GO" id="GO:0008237">
    <property type="term" value="F:metallopeptidase activity"/>
    <property type="evidence" value="ECO:0007669"/>
    <property type="project" value="UniProtKB-KW"/>
</dbReference>
<keyword evidence="7 11" id="KW-0482">Metalloprotease</keyword>
<dbReference type="InterPro" id="IPR024079">
    <property type="entry name" value="MetalloPept_cat_dom_sf"/>
</dbReference>
<evidence type="ECO:0000256" key="3">
    <source>
        <dbReference type="ARBA" id="ARBA00022723"/>
    </source>
</evidence>
<evidence type="ECO:0000256" key="2">
    <source>
        <dbReference type="ARBA" id="ARBA00022670"/>
    </source>
</evidence>
<dbReference type="Pfam" id="PF05572">
    <property type="entry name" value="Peptidase_M43"/>
    <property type="match status" value="1"/>
</dbReference>
<dbReference type="RefSeq" id="WP_382312443.1">
    <property type="nucleotide sequence ID" value="NZ_JBHUFD010000002.1"/>
</dbReference>
<dbReference type="EMBL" id="JBHUFD010000002">
    <property type="protein sequence ID" value="MFD1872073.1"/>
    <property type="molecule type" value="Genomic_DNA"/>
</dbReference>
<dbReference type="Proteomes" id="UP001597197">
    <property type="component" value="Unassembled WGS sequence"/>
</dbReference>
<dbReference type="PANTHER" id="PTHR47466:SF1">
    <property type="entry name" value="METALLOPROTEASE MEP1 (AFU_ORTHOLOGUE AFUA_1G07730)-RELATED"/>
    <property type="match status" value="1"/>
</dbReference>
<sequence length="1077" mass="111734">MTKLYSLLAGCWLAVLALGARPAAGQTLPSPGPRTCATDQANALQQVQLQKRLPGYKPTVATQTRTTAALRTTAVTYTLPVIVHVINDGEAVGVGTNISQAQVQSQLDVLNEDYRNLNPDGSLVPSPFQPLRGDMQVQFVPAALDPSGNPLAEPGIDRVNRTTKGWTAPPYAANGSLAYIEGTIKPGSSWDPDRYLNIWVINLGGGLLGYAQFPDNTAGLGGLSGLGGSAATDGVVILYAAFGRVGTLAAPYNKGRTLTHELGHWFGLRHIWGDDERLSNTCSGSDYADDTPNQAIQNFGCPTYPHVSCANDPSGDMFMDYMDYVDDACMQMFSAAQKDRLQAVMAAGTPRRSILATSTVACPNGVAAATAANSGTVCPGSTVTLAATGPAGATYAWTGPNNYTSTQQNPVLANITTAMAGVYTVRVSVTTGACPGTASTTVTLSPAPPIPALATTATSLCPGTVATLSATNLVASTLPNENFNGTAPGWTIANAGEASAAWQYRTAYSYSSTYFTLSNYSLDGTRFALANSDAGGQGSITNTTLTSPAFSTQGYADLQLTFLQRFIYLTGDVAVVEASTDGTTWTAVASYAADQGTATRPATSTVNLSAFLNKPRVQVRWRYNTSWSYFWAIDNVQFSGSQPTPLYAWSVVSGDGLPATTTTPTVTVAPTQTSVYRLTVSYPGVACTSSATISVIVSLPTWNGTAGNGNWFDAGNWTGCVPTRSLDTTIPAGLTTPYPTISSGTAEVRSLTQQGLLTMTGGELALYGDYAGTGPLAASGGTIATRSTGPQSLRAAPYATLLVGGTGTKTIGAATINTALNLAGALLNTGAATVTLAPAATITETDASYVLGKVQITRTLGTTTDDFGGLGTSITSAVAPGTTTVVRTTGQPQGSGTNLGISRYYDITAAASSSLQGATLVQRYLPHELGSVAESQLVMFRSADAGATWSNEGATQRDAGAHLVSRNFVTNLQGRWTLGSATAALTPAAIQYTISALPVPFTGEGLSLLVTTPTAGPLHVRMYDVIGRTIYDHAVANVEVGTSTVQLPNSGILQPGKYILHVQQANQEVRLNVARGQ</sequence>
<evidence type="ECO:0000256" key="7">
    <source>
        <dbReference type="ARBA" id="ARBA00023049"/>
    </source>
</evidence>
<dbReference type="SUPFAM" id="SSF55486">
    <property type="entry name" value="Metalloproteases ('zincins'), catalytic domain"/>
    <property type="match status" value="1"/>
</dbReference>
<evidence type="ECO:0000256" key="1">
    <source>
        <dbReference type="ARBA" id="ARBA00008721"/>
    </source>
</evidence>
<evidence type="ECO:0000256" key="8">
    <source>
        <dbReference type="ARBA" id="ARBA00023157"/>
    </source>
</evidence>
<evidence type="ECO:0000313" key="11">
    <source>
        <dbReference type="EMBL" id="MFD1872073.1"/>
    </source>
</evidence>
<proteinExistence type="inferred from homology"/>
<dbReference type="Gene3D" id="2.60.120.260">
    <property type="entry name" value="Galactose-binding domain-like"/>
    <property type="match status" value="1"/>
</dbReference>
<dbReference type="InterPro" id="IPR035986">
    <property type="entry name" value="PKD_dom_sf"/>
</dbReference>
<feature type="chain" id="PRO_5046479815" evidence="9">
    <location>
        <begin position="20"/>
        <end position="1077"/>
    </location>
</feature>
<gene>
    <name evidence="11" type="ORF">ACFSDX_06530</name>
</gene>
<dbReference type="InterPro" id="IPR013783">
    <property type="entry name" value="Ig-like_fold"/>
</dbReference>
<dbReference type="InterPro" id="IPR008754">
    <property type="entry name" value="Peptidase_M43"/>
</dbReference>
<keyword evidence="8" id="KW-1015">Disulfide bond</keyword>
<dbReference type="Gene3D" id="3.40.390.10">
    <property type="entry name" value="Collagenase (Catalytic Domain)"/>
    <property type="match status" value="1"/>
</dbReference>
<feature type="domain" description="Peptidase M43 pregnancy-associated plasma-A" evidence="10">
    <location>
        <begin position="189"/>
        <end position="345"/>
    </location>
</feature>
<evidence type="ECO:0000256" key="9">
    <source>
        <dbReference type="SAM" id="SignalP"/>
    </source>
</evidence>
<accession>A0ABW4QR81</accession>
<protein>
    <submittedName>
        <fullName evidence="11">M43 family zinc metalloprotease</fullName>
    </submittedName>
</protein>
<reference evidence="12" key="1">
    <citation type="journal article" date="2019" name="Int. J. Syst. Evol. Microbiol.">
        <title>The Global Catalogue of Microorganisms (GCM) 10K type strain sequencing project: providing services to taxonomists for standard genome sequencing and annotation.</title>
        <authorList>
            <consortium name="The Broad Institute Genomics Platform"/>
            <consortium name="The Broad Institute Genome Sequencing Center for Infectious Disease"/>
            <person name="Wu L."/>
            <person name="Ma J."/>
        </authorList>
    </citation>
    <scope>NUCLEOTIDE SEQUENCE [LARGE SCALE GENOMIC DNA]</scope>
    <source>
        <strain evidence="12">CGMCC 1.15795</strain>
    </source>
</reference>
<dbReference type="Gene3D" id="2.60.40.10">
    <property type="entry name" value="Immunoglobulins"/>
    <property type="match status" value="1"/>
</dbReference>
<dbReference type="CDD" id="cd04275">
    <property type="entry name" value="ZnMc_pappalysin_like"/>
    <property type="match status" value="1"/>
</dbReference>
<evidence type="ECO:0000256" key="4">
    <source>
        <dbReference type="ARBA" id="ARBA00022729"/>
    </source>
</evidence>
<evidence type="ECO:0000259" key="10">
    <source>
        <dbReference type="Pfam" id="PF05572"/>
    </source>
</evidence>
<keyword evidence="4 9" id="KW-0732">Signal</keyword>
<keyword evidence="6" id="KW-0862">Zinc</keyword>
<dbReference type="PANTHER" id="PTHR47466">
    <property type="match status" value="1"/>
</dbReference>
<keyword evidence="12" id="KW-1185">Reference proteome</keyword>
<evidence type="ECO:0000313" key="12">
    <source>
        <dbReference type="Proteomes" id="UP001597197"/>
    </source>
</evidence>
<keyword evidence="5" id="KW-0378">Hydrolase</keyword>
<evidence type="ECO:0000256" key="5">
    <source>
        <dbReference type="ARBA" id="ARBA00022801"/>
    </source>
</evidence>
<dbReference type="SUPFAM" id="SSF49299">
    <property type="entry name" value="PKD domain"/>
    <property type="match status" value="1"/>
</dbReference>
<keyword evidence="3" id="KW-0479">Metal-binding</keyword>
<evidence type="ECO:0000256" key="6">
    <source>
        <dbReference type="ARBA" id="ARBA00022833"/>
    </source>
</evidence>
<comment type="caution">
    <text evidence="11">The sequence shown here is derived from an EMBL/GenBank/DDBJ whole genome shotgun (WGS) entry which is preliminary data.</text>
</comment>
<keyword evidence="2" id="KW-0645">Protease</keyword>
<comment type="similarity">
    <text evidence="1">Belongs to the peptidase M43B family.</text>
</comment>